<dbReference type="InterPro" id="IPR020904">
    <property type="entry name" value="Sc_DH/Rdtase_CS"/>
</dbReference>
<dbReference type="Gene3D" id="3.40.50.720">
    <property type="entry name" value="NAD(P)-binding Rossmann-like Domain"/>
    <property type="match status" value="1"/>
</dbReference>
<sequence>MRTFIRTGAPGTSSLKRWPTFAYSSSKTALNALAVSFANELRSDGIVISVVNPGFVATDLNGHTGTLTAEEGAHRVMRATQLPLSSSGSFMTADGELSW</sequence>
<dbReference type="Pfam" id="PF00106">
    <property type="entry name" value="adh_short"/>
    <property type="match status" value="1"/>
</dbReference>
<gene>
    <name evidence="1" type="ORF">POL68_37150</name>
</gene>
<dbReference type="InterPro" id="IPR036291">
    <property type="entry name" value="NAD(P)-bd_dom_sf"/>
</dbReference>
<dbReference type="PANTHER" id="PTHR45458">
    <property type="entry name" value="SHORT-CHAIN DEHYDROGENASE/REDUCTASE SDR"/>
    <property type="match status" value="1"/>
</dbReference>
<accession>A0ABT5DN50</accession>
<proteinExistence type="predicted"/>
<comment type="caution">
    <text evidence="1">The sequence shown here is derived from an EMBL/GenBank/DDBJ whole genome shotgun (WGS) entry which is preliminary data.</text>
</comment>
<dbReference type="InterPro" id="IPR052184">
    <property type="entry name" value="SDR_enzymes"/>
</dbReference>
<dbReference type="PROSITE" id="PS00061">
    <property type="entry name" value="ADH_SHORT"/>
    <property type="match status" value="1"/>
</dbReference>
<evidence type="ECO:0000313" key="1">
    <source>
        <dbReference type="EMBL" id="MDC0714153.1"/>
    </source>
</evidence>
<dbReference type="PRINTS" id="PR00081">
    <property type="entry name" value="GDHRDH"/>
</dbReference>
<reference evidence="1 2" key="1">
    <citation type="submission" date="2022-11" db="EMBL/GenBank/DDBJ databases">
        <title>Minimal conservation of predation-associated metabolite biosynthetic gene clusters underscores biosynthetic potential of Myxococcota including descriptions for ten novel species: Archangium lansinium sp. nov., Myxococcus landrumus sp. nov., Nannocystis bai.</title>
        <authorList>
            <person name="Ahearne A."/>
            <person name="Stevens C."/>
            <person name="Dowd S."/>
        </authorList>
    </citation>
    <scope>NUCLEOTIDE SEQUENCE [LARGE SCALE GENOMIC DNA]</scope>
    <source>
        <strain evidence="1 2">NCWAL01</strain>
    </source>
</reference>
<dbReference type="EMBL" id="JAQNDM010000002">
    <property type="protein sequence ID" value="MDC0714153.1"/>
    <property type="molecule type" value="Genomic_DNA"/>
</dbReference>
<dbReference type="SUPFAM" id="SSF51735">
    <property type="entry name" value="NAD(P)-binding Rossmann-fold domains"/>
    <property type="match status" value="1"/>
</dbReference>
<dbReference type="PANTHER" id="PTHR45458:SF1">
    <property type="entry name" value="SHORT CHAIN DEHYDROGENASE"/>
    <property type="match status" value="1"/>
</dbReference>
<name>A0ABT5DN50_9BACT</name>
<dbReference type="Proteomes" id="UP001221838">
    <property type="component" value="Unassembled WGS sequence"/>
</dbReference>
<keyword evidence="2" id="KW-1185">Reference proteome</keyword>
<evidence type="ECO:0000313" key="2">
    <source>
        <dbReference type="Proteomes" id="UP001221838"/>
    </source>
</evidence>
<dbReference type="RefSeq" id="WP_272144711.1">
    <property type="nucleotide sequence ID" value="NZ_JAQNDM010000002.1"/>
</dbReference>
<organism evidence="1 2">
    <name type="scientific">Stigmatella ashevillensis</name>
    <dbReference type="NCBI Taxonomy" id="2995309"/>
    <lineage>
        <taxon>Bacteria</taxon>
        <taxon>Pseudomonadati</taxon>
        <taxon>Myxococcota</taxon>
        <taxon>Myxococcia</taxon>
        <taxon>Myxococcales</taxon>
        <taxon>Cystobacterineae</taxon>
        <taxon>Archangiaceae</taxon>
        <taxon>Stigmatella</taxon>
    </lineage>
</organism>
<dbReference type="InterPro" id="IPR002347">
    <property type="entry name" value="SDR_fam"/>
</dbReference>
<protein>
    <submittedName>
        <fullName evidence="1">SDR family NAD(P)-dependent oxidoreductase</fullName>
    </submittedName>
</protein>